<evidence type="ECO:0000313" key="9">
    <source>
        <dbReference type="EMBL" id="CAG7830497.1"/>
    </source>
</evidence>
<gene>
    <name evidence="9" type="ORF">AFUS01_LOCUS40296</name>
</gene>
<comment type="subcellular location">
    <subcellularLocation>
        <location evidence="1">Cell membrane</location>
        <topology evidence="1">Multi-pass membrane protein</topology>
    </subcellularLocation>
</comment>
<evidence type="ECO:0000256" key="5">
    <source>
        <dbReference type="ARBA" id="ARBA00023136"/>
    </source>
</evidence>
<keyword evidence="5 8" id="KW-0472">Membrane</keyword>
<dbReference type="EMBL" id="CAJVCH010556141">
    <property type="protein sequence ID" value="CAG7830497.1"/>
    <property type="molecule type" value="Genomic_DNA"/>
</dbReference>
<dbReference type="PANTHER" id="PTHR42643">
    <property type="entry name" value="IONOTROPIC RECEPTOR 20A-RELATED"/>
    <property type="match status" value="1"/>
</dbReference>
<feature type="transmembrane region" description="Helical" evidence="8">
    <location>
        <begin position="455"/>
        <end position="478"/>
    </location>
</feature>
<keyword evidence="6" id="KW-0675">Receptor</keyword>
<evidence type="ECO:0000256" key="2">
    <source>
        <dbReference type="ARBA" id="ARBA00022475"/>
    </source>
</evidence>
<keyword evidence="2" id="KW-1003">Cell membrane</keyword>
<evidence type="ECO:0000256" key="8">
    <source>
        <dbReference type="SAM" id="Phobius"/>
    </source>
</evidence>
<evidence type="ECO:0000256" key="7">
    <source>
        <dbReference type="ARBA" id="ARBA00023180"/>
    </source>
</evidence>
<dbReference type="GO" id="GO:0005886">
    <property type="term" value="C:plasma membrane"/>
    <property type="evidence" value="ECO:0007669"/>
    <property type="project" value="UniProtKB-SubCell"/>
</dbReference>
<keyword evidence="3 8" id="KW-0812">Transmembrane</keyword>
<dbReference type="InterPro" id="IPR052192">
    <property type="entry name" value="Insect_Ionotropic_Sensory_Rcpt"/>
</dbReference>
<evidence type="ECO:0000256" key="3">
    <source>
        <dbReference type="ARBA" id="ARBA00022692"/>
    </source>
</evidence>
<dbReference type="AlphaFoldDB" id="A0A8J2LGY1"/>
<evidence type="ECO:0000313" key="10">
    <source>
        <dbReference type="Proteomes" id="UP000708208"/>
    </source>
</evidence>
<evidence type="ECO:0000256" key="4">
    <source>
        <dbReference type="ARBA" id="ARBA00022989"/>
    </source>
</evidence>
<reference evidence="9" key="1">
    <citation type="submission" date="2021-06" db="EMBL/GenBank/DDBJ databases">
        <authorList>
            <person name="Hodson N. C."/>
            <person name="Mongue J. A."/>
            <person name="Jaron S. K."/>
        </authorList>
    </citation>
    <scope>NUCLEOTIDE SEQUENCE</scope>
</reference>
<dbReference type="OrthoDB" id="6419232at2759"/>
<evidence type="ECO:0000256" key="6">
    <source>
        <dbReference type="ARBA" id="ARBA00023170"/>
    </source>
</evidence>
<organism evidence="9 10">
    <name type="scientific">Allacma fusca</name>
    <dbReference type="NCBI Taxonomy" id="39272"/>
    <lineage>
        <taxon>Eukaryota</taxon>
        <taxon>Metazoa</taxon>
        <taxon>Ecdysozoa</taxon>
        <taxon>Arthropoda</taxon>
        <taxon>Hexapoda</taxon>
        <taxon>Collembola</taxon>
        <taxon>Symphypleona</taxon>
        <taxon>Sminthuridae</taxon>
        <taxon>Allacma</taxon>
    </lineage>
</organism>
<comment type="caution">
    <text evidence="9">The sequence shown here is derived from an EMBL/GenBank/DDBJ whole genome shotgun (WGS) entry which is preliminary data.</text>
</comment>
<keyword evidence="4 8" id="KW-1133">Transmembrane helix</keyword>
<dbReference type="Proteomes" id="UP000708208">
    <property type="component" value="Unassembled WGS sequence"/>
</dbReference>
<evidence type="ECO:0000256" key="1">
    <source>
        <dbReference type="ARBA" id="ARBA00004651"/>
    </source>
</evidence>
<sequence length="510" mass="58025">KIKNQKRDHNVISISDLPLILNTLRSTQCSQFCPFRLFEFYDINSKTGSTHWNIHNQAETYTTQSVATDIIASNVSQDRLHVPLALDILSIGRTNVDQYIFVSSKAKLVQDLFKALPPKRIKYALGVILSPNQATQEVAYFPKSVTKNRVTLNGDTLKITAVHIPPLVNMKNNQLVGGMMYKLYSEASKNFNFTFNVRPGLEGTGRVLSNGTWVGMPFYGMMTSYSLRPFHRDTSCRFGSNDTCFILCNDNHDTVLGTGYKDKLFAALTFPESEGVPRTVEELHARTDYRVIFHYWKSSHFTQFNTSERQMHRDLVKRFQLEPKIAKCVLTAVFKPKTVCIGATSLIKLTLASNATLISAFEAAVFSGSIFLMDPMYISVGLQRRSVYLEDFSKIASMFRDGGFMDYWGQQEFMSYKSKGKSWVNSDPTGYVYQKLKQLITDYIAITKPLKISNFYVIFGIFSLGILCAAVFFVLEIYSEQLLHFKVKIIPKDNLYLFFKKKEIMSAQNG</sequence>
<protein>
    <submittedName>
        <fullName evidence="9">Uncharacterized protein</fullName>
    </submittedName>
</protein>
<name>A0A8J2LGY1_9HEXA</name>
<proteinExistence type="predicted"/>
<keyword evidence="7" id="KW-0325">Glycoprotein</keyword>
<accession>A0A8J2LGY1</accession>
<feature type="non-terminal residue" evidence="9">
    <location>
        <position position="1"/>
    </location>
</feature>
<dbReference type="PANTHER" id="PTHR42643:SF24">
    <property type="entry name" value="IONOTROPIC RECEPTOR 60A"/>
    <property type="match status" value="1"/>
</dbReference>
<keyword evidence="10" id="KW-1185">Reference proteome</keyword>